<keyword evidence="13" id="KW-1185">Reference proteome</keyword>
<evidence type="ECO:0000313" key="13">
    <source>
        <dbReference type="Proteomes" id="UP000245938"/>
    </source>
</evidence>
<dbReference type="RefSeq" id="WP_109305142.1">
    <property type="nucleotide sequence ID" value="NZ_BJUF01000008.1"/>
</dbReference>
<dbReference type="InterPro" id="IPR014105">
    <property type="entry name" value="Carotenoid/retinoid_OxRdtase"/>
</dbReference>
<keyword evidence="2 10" id="KW-0125">Carotenoid biosynthesis</keyword>
<gene>
    <name evidence="12" type="ORF">DEX24_04115</name>
</gene>
<evidence type="ECO:0000256" key="3">
    <source>
        <dbReference type="ARBA" id="ARBA00023002"/>
    </source>
</evidence>
<evidence type="ECO:0000259" key="11">
    <source>
        <dbReference type="Pfam" id="PF01593"/>
    </source>
</evidence>
<proteinExistence type="inferred from homology"/>
<reference evidence="12 13" key="1">
    <citation type="submission" date="2018-05" db="EMBL/GenBank/DDBJ databases">
        <title>Kurthia sibirica genome sequence.</title>
        <authorList>
            <person name="Maclea K.S."/>
            <person name="Goen A.E."/>
        </authorList>
    </citation>
    <scope>NUCLEOTIDE SEQUENCE [LARGE SCALE GENOMIC DNA]</scope>
    <source>
        <strain evidence="12 13">ATCC 49154</strain>
    </source>
</reference>
<comment type="similarity">
    <text evidence="5">Belongs to the carotenoid/retinoid oxidoreductase family. CrtP subfamily.</text>
</comment>
<dbReference type="AlphaFoldDB" id="A0A2U3ANN9"/>
<evidence type="ECO:0000256" key="2">
    <source>
        <dbReference type="ARBA" id="ARBA00022746"/>
    </source>
</evidence>
<protein>
    <recommendedName>
        <fullName evidence="6">4,4'-diaponeurosporene oxygenase</fullName>
    </recommendedName>
    <alternativeName>
        <fullName evidence="7">4,4'-diaponeurosporene oxidase</fullName>
    </alternativeName>
    <alternativeName>
        <fullName evidence="8">Carotenoid oxidase</fullName>
    </alternativeName>
</protein>
<evidence type="ECO:0000256" key="4">
    <source>
        <dbReference type="ARBA" id="ARBA00037901"/>
    </source>
</evidence>
<dbReference type="Proteomes" id="UP000245938">
    <property type="component" value="Unassembled WGS sequence"/>
</dbReference>
<dbReference type="PANTHER" id="PTHR43734">
    <property type="entry name" value="PHYTOENE DESATURASE"/>
    <property type="match status" value="1"/>
</dbReference>
<dbReference type="Pfam" id="PF01593">
    <property type="entry name" value="Amino_oxidase"/>
    <property type="match status" value="1"/>
</dbReference>
<evidence type="ECO:0000256" key="5">
    <source>
        <dbReference type="ARBA" id="ARBA00038194"/>
    </source>
</evidence>
<dbReference type="GO" id="GO:0016117">
    <property type="term" value="P:carotenoid biosynthetic process"/>
    <property type="evidence" value="ECO:0007669"/>
    <property type="project" value="UniProtKB-KW"/>
</dbReference>
<dbReference type="InterPro" id="IPR002937">
    <property type="entry name" value="Amino_oxidase"/>
</dbReference>
<comment type="cofactor">
    <cofactor evidence="1">
        <name>FAD</name>
        <dbReference type="ChEBI" id="CHEBI:57692"/>
    </cofactor>
</comment>
<dbReference type="PANTHER" id="PTHR43734:SF7">
    <property type="entry name" value="4,4'-DIAPONEUROSPORENE OXYGENASE"/>
    <property type="match status" value="1"/>
</dbReference>
<name>A0A2U3ANN9_9BACL</name>
<comment type="pathway">
    <text evidence="4">Carotenoid biosynthesis; staphyloxanthin biosynthesis; staphyloxanthin from farnesyl diphosphate: step 3/5.</text>
</comment>
<evidence type="ECO:0000256" key="8">
    <source>
        <dbReference type="ARBA" id="ARBA00042619"/>
    </source>
</evidence>
<dbReference type="OrthoDB" id="9814556at2"/>
<comment type="caution">
    <text evidence="12">The sequence shown here is derived from an EMBL/GenBank/DDBJ whole genome shotgun (WGS) entry which is preliminary data.</text>
</comment>
<keyword evidence="3 10" id="KW-0560">Oxidoreductase</keyword>
<evidence type="ECO:0000256" key="6">
    <source>
        <dbReference type="ARBA" id="ARBA00039159"/>
    </source>
</evidence>
<evidence type="ECO:0000256" key="7">
    <source>
        <dbReference type="ARBA" id="ARBA00041900"/>
    </source>
</evidence>
<dbReference type="NCBIfam" id="TIGR02734">
    <property type="entry name" value="crtI_fam"/>
    <property type="match status" value="1"/>
</dbReference>
<dbReference type="GO" id="GO:0016491">
    <property type="term" value="F:oxidoreductase activity"/>
    <property type="evidence" value="ECO:0007669"/>
    <property type="project" value="UniProtKB-KW"/>
</dbReference>
<dbReference type="EMBL" id="QFVR01000004">
    <property type="protein sequence ID" value="PWI26119.1"/>
    <property type="molecule type" value="Genomic_DNA"/>
</dbReference>
<accession>A0A2U3ANN9</accession>
<evidence type="ECO:0000256" key="10">
    <source>
        <dbReference type="RuleBase" id="RU362075"/>
    </source>
</evidence>
<evidence type="ECO:0000313" key="12">
    <source>
        <dbReference type="EMBL" id="PWI26119.1"/>
    </source>
</evidence>
<comment type="catalytic activity">
    <reaction evidence="9">
        <text>all-trans-4,4'-diaponeurosporene + 2 AH2 + 2 O2 = 4,4'-diaponeurosporenal + 2 A + 3 H2O</text>
        <dbReference type="Rhea" id="RHEA:56104"/>
        <dbReference type="ChEBI" id="CHEBI:13193"/>
        <dbReference type="ChEBI" id="CHEBI:15377"/>
        <dbReference type="ChEBI" id="CHEBI:15379"/>
        <dbReference type="ChEBI" id="CHEBI:17499"/>
        <dbReference type="ChEBI" id="CHEBI:62743"/>
        <dbReference type="ChEBI" id="CHEBI:79065"/>
    </reaction>
</comment>
<evidence type="ECO:0000256" key="1">
    <source>
        <dbReference type="ARBA" id="ARBA00001974"/>
    </source>
</evidence>
<sequence length="472" mass="52674">MRKKALIIGGGLGGLSAALTLSTEYDVQIIEKNAQLGGKMRAINLDGFHFDFGPNTLTMPHYFWDVIAPFGEPEKRLPFKKIALPTHHQLDDFELVFTTDQQAMIEQLAKIDHKSAQNYPAFIREITSLYKRSEKPFLQKTFFSFADYCDPSLPASIIQMHPFTTLSAFLEKYFPHPFVRQLFERFATYIGSSPFEAPATFALIAYFELVEGTYSLEGGASKIAAVFEELLIAQHVVIHTDELVTSLNHLNNKITGCTTTKGHYEADLVICNADYDVFQQLLGRKTTKKQRSTSAYVELIGLKSPVPLHHHNVLFSADYKKEFQALHTGHYAENPTVYSCYPYASDSSNPPALFVLINAPSNAPLAVEKLTLQVDTALLKWGISKQHIVTRQVLPPSFIAEEFLTAGGAIYGQASNSLKNSFFRPRNRDSQFNNLYYVGGSVHPGGGSPIVVKSGYEMAKRILKNNEATLTN</sequence>
<dbReference type="InterPro" id="IPR036188">
    <property type="entry name" value="FAD/NAD-bd_sf"/>
</dbReference>
<organism evidence="12 13">
    <name type="scientific">Kurthia sibirica</name>
    <dbReference type="NCBI Taxonomy" id="202750"/>
    <lineage>
        <taxon>Bacteria</taxon>
        <taxon>Bacillati</taxon>
        <taxon>Bacillota</taxon>
        <taxon>Bacilli</taxon>
        <taxon>Bacillales</taxon>
        <taxon>Caryophanaceae</taxon>
        <taxon>Kurthia</taxon>
    </lineage>
</organism>
<dbReference type="SUPFAM" id="SSF51905">
    <property type="entry name" value="FAD/NAD(P)-binding domain"/>
    <property type="match status" value="1"/>
</dbReference>
<feature type="domain" description="Amine oxidase" evidence="11">
    <location>
        <begin position="12"/>
        <end position="463"/>
    </location>
</feature>
<evidence type="ECO:0000256" key="9">
    <source>
        <dbReference type="ARBA" id="ARBA00048532"/>
    </source>
</evidence>
<dbReference type="Gene3D" id="3.50.50.60">
    <property type="entry name" value="FAD/NAD(P)-binding domain"/>
    <property type="match status" value="2"/>
</dbReference>